<feature type="compositionally biased region" description="Polar residues" evidence="1">
    <location>
        <begin position="17"/>
        <end position="34"/>
    </location>
</feature>
<dbReference type="AlphaFoldDB" id="A0A9P5TBU8"/>
<dbReference type="OrthoDB" id="3171339at2759"/>
<feature type="domain" description="CcmS related" evidence="2">
    <location>
        <begin position="184"/>
        <end position="314"/>
    </location>
</feature>
<evidence type="ECO:0000259" key="2">
    <source>
        <dbReference type="Pfam" id="PF26617"/>
    </source>
</evidence>
<feature type="compositionally biased region" description="Polar residues" evidence="1">
    <location>
        <begin position="45"/>
        <end position="61"/>
    </location>
</feature>
<dbReference type="Pfam" id="PF26617">
    <property type="entry name" value="CcmS-like"/>
    <property type="match status" value="1"/>
</dbReference>
<dbReference type="EMBL" id="WHVB01000003">
    <property type="protein sequence ID" value="KAF8484484.1"/>
    <property type="molecule type" value="Genomic_DNA"/>
</dbReference>
<dbReference type="InterPro" id="IPR058258">
    <property type="entry name" value="CcmS-like"/>
</dbReference>
<reference evidence="3" key="1">
    <citation type="submission" date="2019-10" db="EMBL/GenBank/DDBJ databases">
        <authorList>
            <consortium name="DOE Joint Genome Institute"/>
            <person name="Kuo A."/>
            <person name="Miyauchi S."/>
            <person name="Kiss E."/>
            <person name="Drula E."/>
            <person name="Kohler A."/>
            <person name="Sanchez-Garcia M."/>
            <person name="Andreopoulos B."/>
            <person name="Barry K.W."/>
            <person name="Bonito G."/>
            <person name="Buee M."/>
            <person name="Carver A."/>
            <person name="Chen C."/>
            <person name="Cichocki N."/>
            <person name="Clum A."/>
            <person name="Culley D."/>
            <person name="Crous P.W."/>
            <person name="Fauchery L."/>
            <person name="Girlanda M."/>
            <person name="Hayes R."/>
            <person name="Keri Z."/>
            <person name="LaButti K."/>
            <person name="Lipzen A."/>
            <person name="Lombard V."/>
            <person name="Magnuson J."/>
            <person name="Maillard F."/>
            <person name="Morin E."/>
            <person name="Murat C."/>
            <person name="Nolan M."/>
            <person name="Ohm R."/>
            <person name="Pangilinan J."/>
            <person name="Pereira M."/>
            <person name="Perotto S."/>
            <person name="Peter M."/>
            <person name="Riley R."/>
            <person name="Sitrit Y."/>
            <person name="Stielow B."/>
            <person name="Szollosi G."/>
            <person name="Zifcakova L."/>
            <person name="Stursova M."/>
            <person name="Spatafora J.W."/>
            <person name="Tedersoo L."/>
            <person name="Vaario L.-M."/>
            <person name="Yamada A."/>
            <person name="Yan M."/>
            <person name="Wang P."/>
            <person name="Xu J."/>
            <person name="Bruns T."/>
            <person name="Baldrian P."/>
            <person name="Vilgalys R."/>
            <person name="Henrissat B."/>
            <person name="Grigoriev I.V."/>
            <person name="Hibbett D."/>
            <person name="Nagy L.G."/>
            <person name="Martin F.M."/>
        </authorList>
    </citation>
    <scope>NUCLEOTIDE SEQUENCE</scope>
    <source>
        <strain evidence="3">Prilba</strain>
    </source>
</reference>
<dbReference type="Proteomes" id="UP000759537">
    <property type="component" value="Unassembled WGS sequence"/>
</dbReference>
<name>A0A9P5TBU8_9AGAM</name>
<proteinExistence type="predicted"/>
<protein>
    <recommendedName>
        <fullName evidence="2">CcmS related domain-containing protein</fullName>
    </recommendedName>
</protein>
<reference evidence="3" key="2">
    <citation type="journal article" date="2020" name="Nat. Commun.">
        <title>Large-scale genome sequencing of mycorrhizal fungi provides insights into the early evolution of symbiotic traits.</title>
        <authorList>
            <person name="Miyauchi S."/>
            <person name="Kiss E."/>
            <person name="Kuo A."/>
            <person name="Drula E."/>
            <person name="Kohler A."/>
            <person name="Sanchez-Garcia M."/>
            <person name="Morin E."/>
            <person name="Andreopoulos B."/>
            <person name="Barry K.W."/>
            <person name="Bonito G."/>
            <person name="Buee M."/>
            <person name="Carver A."/>
            <person name="Chen C."/>
            <person name="Cichocki N."/>
            <person name="Clum A."/>
            <person name="Culley D."/>
            <person name="Crous P.W."/>
            <person name="Fauchery L."/>
            <person name="Girlanda M."/>
            <person name="Hayes R.D."/>
            <person name="Keri Z."/>
            <person name="LaButti K."/>
            <person name="Lipzen A."/>
            <person name="Lombard V."/>
            <person name="Magnuson J."/>
            <person name="Maillard F."/>
            <person name="Murat C."/>
            <person name="Nolan M."/>
            <person name="Ohm R.A."/>
            <person name="Pangilinan J."/>
            <person name="Pereira M.F."/>
            <person name="Perotto S."/>
            <person name="Peter M."/>
            <person name="Pfister S."/>
            <person name="Riley R."/>
            <person name="Sitrit Y."/>
            <person name="Stielow J.B."/>
            <person name="Szollosi G."/>
            <person name="Zifcakova L."/>
            <person name="Stursova M."/>
            <person name="Spatafora J.W."/>
            <person name="Tedersoo L."/>
            <person name="Vaario L.M."/>
            <person name="Yamada A."/>
            <person name="Yan M."/>
            <person name="Wang P."/>
            <person name="Xu J."/>
            <person name="Bruns T."/>
            <person name="Baldrian P."/>
            <person name="Vilgalys R."/>
            <person name="Dunand C."/>
            <person name="Henrissat B."/>
            <person name="Grigoriev I.V."/>
            <person name="Hibbett D."/>
            <person name="Nagy L.G."/>
            <person name="Martin F.M."/>
        </authorList>
    </citation>
    <scope>NUCLEOTIDE SEQUENCE</scope>
    <source>
        <strain evidence="3">Prilba</strain>
    </source>
</reference>
<feature type="region of interest" description="Disordered" evidence="1">
    <location>
        <begin position="344"/>
        <end position="365"/>
    </location>
</feature>
<evidence type="ECO:0000256" key="1">
    <source>
        <dbReference type="SAM" id="MobiDB-lite"/>
    </source>
</evidence>
<comment type="caution">
    <text evidence="3">The sequence shown here is derived from an EMBL/GenBank/DDBJ whole genome shotgun (WGS) entry which is preliminary data.</text>
</comment>
<gene>
    <name evidence="3" type="ORF">DFH94DRAFT_624736</name>
</gene>
<evidence type="ECO:0000313" key="4">
    <source>
        <dbReference type="Proteomes" id="UP000759537"/>
    </source>
</evidence>
<organism evidence="3 4">
    <name type="scientific">Russula ochroleuca</name>
    <dbReference type="NCBI Taxonomy" id="152965"/>
    <lineage>
        <taxon>Eukaryota</taxon>
        <taxon>Fungi</taxon>
        <taxon>Dikarya</taxon>
        <taxon>Basidiomycota</taxon>
        <taxon>Agaricomycotina</taxon>
        <taxon>Agaricomycetes</taxon>
        <taxon>Russulales</taxon>
        <taxon>Russulaceae</taxon>
        <taxon>Russula</taxon>
    </lineage>
</organism>
<sequence>MHTTKHSKKSKKEKRAQGQSVPNGWGGQQENSAWAEQENPEWGQENPQWGQENPQWGQENTQWDKEGYGYQQGADWEKQEPAVDQWGAGQVGRDDLDSEGYTDSDGWNDVTGRRNFRRTVSNAFVPSPAGGSPYPMASRTMAYANGTLQDPLEAFSPGLSRKHNTIHDYADIEFLESDGEALKPVENAFFGRYRKARERIHWQFPHDKDERVRQTLEWLHDYAHGVGAFGLNKFLQTRERGALFINASYDGPSGYGPALDWLTYEDVVGTRDRLLQESIGYYDPAMQVIVFVFLPSKSGNSLAMWRRKVAVPNSVRLAHLREIELAKAALRRDYPVVVDEMRSPPYRSSSIQTHSAPPSTKKKKKKGFFRRLFRIFKIVW</sequence>
<feature type="region of interest" description="Disordered" evidence="1">
    <location>
        <begin position="1"/>
        <end position="70"/>
    </location>
</feature>
<feature type="compositionally biased region" description="Basic residues" evidence="1">
    <location>
        <begin position="1"/>
        <end position="14"/>
    </location>
</feature>
<feature type="compositionally biased region" description="Polar residues" evidence="1">
    <location>
        <begin position="346"/>
        <end position="358"/>
    </location>
</feature>
<evidence type="ECO:0000313" key="3">
    <source>
        <dbReference type="EMBL" id="KAF8484484.1"/>
    </source>
</evidence>
<feature type="region of interest" description="Disordered" evidence="1">
    <location>
        <begin position="93"/>
        <end position="112"/>
    </location>
</feature>
<keyword evidence="4" id="KW-1185">Reference proteome</keyword>
<accession>A0A9P5TBU8</accession>